<evidence type="ECO:0000256" key="1">
    <source>
        <dbReference type="SAM" id="MobiDB-lite"/>
    </source>
</evidence>
<feature type="region of interest" description="Disordered" evidence="1">
    <location>
        <begin position="58"/>
        <end position="78"/>
    </location>
</feature>
<gene>
    <name evidence="2" type="ORF">TQ39_16685</name>
</gene>
<evidence type="ECO:0000313" key="3">
    <source>
        <dbReference type="Proteomes" id="UP000032483"/>
    </source>
</evidence>
<dbReference type="GeneID" id="42858182"/>
<reference evidence="2" key="1">
    <citation type="submission" date="2015-02" db="EMBL/GenBank/DDBJ databases">
        <title>A novel member of the family Ruminococcaceae isolated from human feces.</title>
        <authorList>
            <person name="Shkoporov A.N."/>
            <person name="Chaplin A.V."/>
            <person name="Motuzova O.V."/>
            <person name="Kafarskaia L.I."/>
            <person name="Khokhlova E.V."/>
            <person name="Efimov B.A."/>
        </authorList>
    </citation>
    <scope>NUCLEOTIDE SEQUENCE [LARGE SCALE GENOMIC DNA]</scope>
    <source>
        <strain evidence="2">585-1</strain>
    </source>
</reference>
<name>A0A0D8IVX7_9FIRM</name>
<protein>
    <submittedName>
        <fullName evidence="2">Uncharacterized protein</fullName>
    </submittedName>
</protein>
<proteinExistence type="predicted"/>
<sequence length="140" mass="15665">MTRENAKKLQSMMAKEAVTLLMLGGAEADTAEHEEAIRLIGEAWGLAEEETARQIERIGHGRQSVRMGAENMPPDEGDVSLALTGREVIELERELFETAVRLNDRDKRQQLFNTAQAVAEWFSLEDWITGTQEESGHRGA</sequence>
<accession>A0A0D8IVX7</accession>
<keyword evidence="3" id="KW-1185">Reference proteome</keyword>
<dbReference type="RefSeq" id="WP_050006356.1">
    <property type="nucleotide sequence ID" value="NZ_JAETPD010000076.1"/>
</dbReference>
<comment type="caution">
    <text evidence="2">The sequence shown here is derived from an EMBL/GenBank/DDBJ whole genome shotgun (WGS) entry which is preliminary data.</text>
</comment>
<evidence type="ECO:0000313" key="2">
    <source>
        <dbReference type="EMBL" id="KJF38649.1"/>
    </source>
</evidence>
<organism evidence="2 3">
    <name type="scientific">Ruthenibacterium lactatiformans</name>
    <dbReference type="NCBI Taxonomy" id="1550024"/>
    <lineage>
        <taxon>Bacteria</taxon>
        <taxon>Bacillati</taxon>
        <taxon>Bacillota</taxon>
        <taxon>Clostridia</taxon>
        <taxon>Eubacteriales</taxon>
        <taxon>Oscillospiraceae</taxon>
        <taxon>Ruthenibacterium</taxon>
    </lineage>
</organism>
<dbReference type="Proteomes" id="UP000032483">
    <property type="component" value="Unassembled WGS sequence"/>
</dbReference>
<dbReference type="EMBL" id="JXXK01000034">
    <property type="protein sequence ID" value="KJF38649.1"/>
    <property type="molecule type" value="Genomic_DNA"/>
</dbReference>
<dbReference type="AlphaFoldDB" id="A0A0D8IVX7"/>